<gene>
    <name evidence="1" type="ORF">FOB41_05370</name>
</gene>
<dbReference type="AlphaFoldDB" id="A0A6H0ZIF0"/>
<name>A0A6H0ZIF0_9HYPH</name>
<dbReference type="EMBL" id="CP050898">
    <property type="protein sequence ID" value="QIX20606.1"/>
    <property type="molecule type" value="Genomic_DNA"/>
</dbReference>
<sequence>MIEVLTRALEEPFKTKSNFAREHADLVAMAASDGFITTRVACGLYSRKWLITPTGLSHLYALTGRNHD</sequence>
<reference evidence="1 2" key="1">
    <citation type="submission" date="2020-04" db="EMBL/GenBank/DDBJ databases">
        <title>FDA dAtabase for Regulatory Grade micrObial Sequences (FDA-ARGOS): Supporting development and validation of Infectious Disease Dx tests.</title>
        <authorList>
            <person name="Sciortino C."/>
            <person name="Tallon L."/>
            <person name="Sadzewicz L."/>
            <person name="Vavikolanu K."/>
            <person name="Mehta A."/>
            <person name="Aluvathingal J."/>
            <person name="Nadendla S."/>
            <person name="Nandy P."/>
            <person name="Geyer C."/>
            <person name="Yan Y."/>
            <person name="Sichtig H."/>
        </authorList>
    </citation>
    <scope>NUCLEOTIDE SEQUENCE [LARGE SCALE GENOMIC DNA]</scope>
    <source>
        <strain evidence="1 2">FDAARGOS_633</strain>
    </source>
</reference>
<evidence type="ECO:0000313" key="2">
    <source>
        <dbReference type="Proteomes" id="UP000500870"/>
    </source>
</evidence>
<dbReference type="RefSeq" id="WP_065656098.1">
    <property type="nucleotide sequence ID" value="NZ_CP050898.1"/>
</dbReference>
<organism evidence="1 2">
    <name type="scientific">Agrobacterium pusense</name>
    <dbReference type="NCBI Taxonomy" id="648995"/>
    <lineage>
        <taxon>Bacteria</taxon>
        <taxon>Pseudomonadati</taxon>
        <taxon>Pseudomonadota</taxon>
        <taxon>Alphaproteobacteria</taxon>
        <taxon>Hyphomicrobiales</taxon>
        <taxon>Rhizobiaceae</taxon>
        <taxon>Rhizobium/Agrobacterium group</taxon>
        <taxon>Agrobacterium</taxon>
    </lineage>
</organism>
<protein>
    <submittedName>
        <fullName evidence="1">Uncharacterized protein</fullName>
    </submittedName>
</protein>
<dbReference type="Proteomes" id="UP000500870">
    <property type="component" value="Chromosome 1"/>
</dbReference>
<proteinExistence type="predicted"/>
<accession>A0A6H0ZIF0</accession>
<evidence type="ECO:0000313" key="1">
    <source>
        <dbReference type="EMBL" id="QIX20606.1"/>
    </source>
</evidence>